<dbReference type="Proteomes" id="UP000005038">
    <property type="component" value="Unassembled WGS sequence"/>
</dbReference>
<accession>H5TIG6</accession>
<comment type="caution">
    <text evidence="2">The sequence shown here is derived from an EMBL/GenBank/DDBJ whole genome shotgun (WGS) entry which is preliminary data.</text>
</comment>
<dbReference type="AlphaFoldDB" id="H5TIG6"/>
<proteinExistence type="predicted"/>
<dbReference type="InterPro" id="IPR027417">
    <property type="entry name" value="P-loop_NTPase"/>
</dbReference>
<sequence>MYSLDIHNFAAAPNPTPPTLRRAGQKLSTSEIDHVCRWVRSQYVVTDEVRHVHDVLDATLNRNDRTKSGSDAPIAKHLVVVTGANGSGKSRCVQEWVRARYRATFGEMALTLDSPVRFELQPGVLADWVPYMWINIGTGDGSGAIDRRGAEFFGLPDTGAVDKVGRRARAALRRHRVTAMVLDDAHMATGGSTKYRSVADHLKSTNSELGVTDTTMILVGADLFDHRLLTDPQIAARARVVEITPYAIDDDDGRAHFQSILQQVEQTLGEHIPIITPGLLSTKHIGLLHHRVQGYLGDTLDLITEATQLALYEGASTVNADHITKVGTTLRAQRRQREMELTYTRELQEQQTAADRVPKRPARTKSTAAKRKKATA</sequence>
<dbReference type="Pfam" id="PF05621">
    <property type="entry name" value="TniB"/>
    <property type="match status" value="1"/>
</dbReference>
<gene>
    <name evidence="2" type="ORF">GOOTI_058_00120</name>
</gene>
<dbReference type="RefSeq" id="WP_007237532.1">
    <property type="nucleotide sequence ID" value="NZ_BAFB01000058.1"/>
</dbReference>
<evidence type="ECO:0000313" key="3">
    <source>
        <dbReference type="Proteomes" id="UP000005038"/>
    </source>
</evidence>
<organism evidence="2 3">
    <name type="scientific">Gordonia otitidis (strain DSM 44809 / CCUG 52243 / JCM 12355 / NBRC 100426 / IFM 10032)</name>
    <dbReference type="NCBI Taxonomy" id="1108044"/>
    <lineage>
        <taxon>Bacteria</taxon>
        <taxon>Bacillati</taxon>
        <taxon>Actinomycetota</taxon>
        <taxon>Actinomycetes</taxon>
        <taxon>Mycobacteriales</taxon>
        <taxon>Gordoniaceae</taxon>
        <taxon>Gordonia</taxon>
    </lineage>
</organism>
<dbReference type="SUPFAM" id="SSF52540">
    <property type="entry name" value="P-loop containing nucleoside triphosphate hydrolases"/>
    <property type="match status" value="1"/>
</dbReference>
<dbReference type="STRING" id="1108044.GOOTI_058_00120"/>
<name>H5TIG6_GORO1</name>
<dbReference type="OrthoDB" id="4711350at2"/>
<dbReference type="EMBL" id="BAFB01000058">
    <property type="protein sequence ID" value="GAB33274.1"/>
    <property type="molecule type" value="Genomic_DNA"/>
</dbReference>
<protein>
    <recommendedName>
        <fullName evidence="4">AAA+ ATPase domain-containing protein</fullName>
    </recommendedName>
</protein>
<evidence type="ECO:0000313" key="2">
    <source>
        <dbReference type="EMBL" id="GAB33274.1"/>
    </source>
</evidence>
<reference evidence="2" key="1">
    <citation type="submission" date="2012-02" db="EMBL/GenBank/DDBJ databases">
        <title>Whole genome shotgun sequence of Gordonia otitidis NBRC 100426.</title>
        <authorList>
            <person name="Yoshida I."/>
            <person name="Hosoyama A."/>
            <person name="Tsuchikane K."/>
            <person name="Katsumata H."/>
            <person name="Yamazaki S."/>
            <person name="Fujita N."/>
        </authorList>
    </citation>
    <scope>NUCLEOTIDE SEQUENCE [LARGE SCALE GENOMIC DNA]</scope>
    <source>
        <strain evidence="2">NBRC 100426</strain>
    </source>
</reference>
<dbReference type="InterPro" id="IPR008868">
    <property type="entry name" value="TniB"/>
</dbReference>
<keyword evidence="3" id="KW-1185">Reference proteome</keyword>
<evidence type="ECO:0008006" key="4">
    <source>
        <dbReference type="Google" id="ProtNLM"/>
    </source>
</evidence>
<feature type="region of interest" description="Disordered" evidence="1">
    <location>
        <begin position="345"/>
        <end position="376"/>
    </location>
</feature>
<feature type="compositionally biased region" description="Basic residues" evidence="1">
    <location>
        <begin position="359"/>
        <end position="376"/>
    </location>
</feature>
<evidence type="ECO:0000256" key="1">
    <source>
        <dbReference type="SAM" id="MobiDB-lite"/>
    </source>
</evidence>